<dbReference type="OMA" id="FEANWAY"/>
<dbReference type="GO" id="GO:0016020">
    <property type="term" value="C:membrane"/>
    <property type="evidence" value="ECO:0007669"/>
    <property type="project" value="UniProtKB-SubCell"/>
</dbReference>
<feature type="transmembrane region" description="Helical" evidence="5">
    <location>
        <begin position="20"/>
        <end position="41"/>
    </location>
</feature>
<feature type="transmembrane region" description="Helical" evidence="5">
    <location>
        <begin position="120"/>
        <end position="143"/>
    </location>
</feature>
<protein>
    <submittedName>
        <fullName evidence="6">Uncharacterized protein</fullName>
    </submittedName>
</protein>
<evidence type="ECO:0000256" key="4">
    <source>
        <dbReference type="ARBA" id="ARBA00023136"/>
    </source>
</evidence>
<evidence type="ECO:0000256" key="2">
    <source>
        <dbReference type="ARBA" id="ARBA00022692"/>
    </source>
</evidence>
<sequence>MHTRKFISCLRSVVTGARSIIFAFTLGVLQSLNIVKLISYLRASDQVWQTIKSCTLINLVFLFSLWASHFIFYPARGIGLAGTWAHNGSGNSANTSAAGEGTASGVHGLASKVWTSVFHLLWVFPMYAITQFLGLHWYGELFAAACSEKRRRASQLAASRYSDGSVNLASQNRSNATALSFGTVMLHFGRSVFQVLVTVVYELLIPLFGMLIPAPLGGYVEFVMARWIYAFYVFHYRLSSQHIFDRNSKTYNRITLSAALKLFESNWAYYLGFSMTQPVITGFLQQFGLVNSWFASTAVASVLFGAHVVLSVEATPRPCAPFGLPVLSPFFIMCGEAMRLVADSLRR</sequence>
<keyword evidence="3 5" id="KW-1133">Transmembrane helix</keyword>
<dbReference type="GO" id="GO:0016236">
    <property type="term" value="P:macroautophagy"/>
    <property type="evidence" value="ECO:0007669"/>
    <property type="project" value="TreeGrafter"/>
</dbReference>
<dbReference type="EMBL" id="HE573019">
    <property type="protein sequence ID" value="CCC47132.1"/>
    <property type="molecule type" value="Genomic_DNA"/>
</dbReference>
<dbReference type="VEuPathDB" id="TriTrypDB:TvY486_0303152"/>
<keyword evidence="2 5" id="KW-0812">Transmembrane</keyword>
<organism evidence="6">
    <name type="scientific">Trypanosoma vivax (strain Y486)</name>
    <dbReference type="NCBI Taxonomy" id="1055687"/>
    <lineage>
        <taxon>Eukaryota</taxon>
        <taxon>Discoba</taxon>
        <taxon>Euglenozoa</taxon>
        <taxon>Kinetoplastea</taxon>
        <taxon>Metakinetoplastina</taxon>
        <taxon>Trypanosomatida</taxon>
        <taxon>Trypanosomatidae</taxon>
        <taxon>Trypanosoma</taxon>
        <taxon>Duttonella</taxon>
    </lineage>
</organism>
<evidence type="ECO:0000256" key="1">
    <source>
        <dbReference type="ARBA" id="ARBA00004141"/>
    </source>
</evidence>
<keyword evidence="4 5" id="KW-0472">Membrane</keyword>
<feature type="transmembrane region" description="Helical" evidence="5">
    <location>
        <begin position="218"/>
        <end position="238"/>
    </location>
</feature>
<evidence type="ECO:0000313" key="6">
    <source>
        <dbReference type="EMBL" id="CCC47132.1"/>
    </source>
</evidence>
<dbReference type="AlphaFoldDB" id="G0TT51"/>
<gene>
    <name evidence="6" type="ORF">TVY486_0303152</name>
</gene>
<dbReference type="PANTHER" id="PTHR21389">
    <property type="entry name" value="P53 INDUCED PROTEIN"/>
    <property type="match status" value="1"/>
</dbReference>
<dbReference type="GO" id="GO:0005783">
    <property type="term" value="C:endoplasmic reticulum"/>
    <property type="evidence" value="ECO:0007669"/>
    <property type="project" value="TreeGrafter"/>
</dbReference>
<reference evidence="6" key="1">
    <citation type="journal article" date="2012" name="Proc. Natl. Acad. Sci. U.S.A.">
        <title>Antigenic diversity is generated by distinct evolutionary mechanisms in African trypanosome species.</title>
        <authorList>
            <person name="Jackson A.P."/>
            <person name="Berry A."/>
            <person name="Aslett M."/>
            <person name="Allison H.C."/>
            <person name="Burton P."/>
            <person name="Vavrova-Anderson J."/>
            <person name="Brown R."/>
            <person name="Browne H."/>
            <person name="Corton N."/>
            <person name="Hauser H."/>
            <person name="Gamble J."/>
            <person name="Gilderthorp R."/>
            <person name="Marcello L."/>
            <person name="McQuillan J."/>
            <person name="Otto T.D."/>
            <person name="Quail M.A."/>
            <person name="Sanders M.J."/>
            <person name="van Tonder A."/>
            <person name="Ginger M.L."/>
            <person name="Field M.C."/>
            <person name="Barry J.D."/>
            <person name="Hertz-Fowler C."/>
            <person name="Berriman M."/>
        </authorList>
    </citation>
    <scope>NUCLEOTIDE SEQUENCE</scope>
    <source>
        <strain evidence="6">Y486</strain>
    </source>
</reference>
<evidence type="ECO:0000256" key="3">
    <source>
        <dbReference type="ARBA" id="ARBA00022989"/>
    </source>
</evidence>
<evidence type="ECO:0000256" key="5">
    <source>
        <dbReference type="SAM" id="Phobius"/>
    </source>
</evidence>
<dbReference type="PANTHER" id="PTHR21389:SF0">
    <property type="entry name" value="ETOPOSIDE-INDUCED PROTEIN 2.4 HOMOLOG"/>
    <property type="match status" value="1"/>
</dbReference>
<feature type="transmembrane region" description="Helical" evidence="5">
    <location>
        <begin position="53"/>
        <end position="73"/>
    </location>
</feature>
<comment type="subcellular location">
    <subcellularLocation>
        <location evidence="1">Membrane</location>
        <topology evidence="1">Multi-pass membrane protein</topology>
    </subcellularLocation>
</comment>
<proteinExistence type="predicted"/>
<feature type="transmembrane region" description="Helical" evidence="5">
    <location>
        <begin position="192"/>
        <end position="212"/>
    </location>
</feature>
<feature type="transmembrane region" description="Helical" evidence="5">
    <location>
        <begin position="322"/>
        <end position="342"/>
    </location>
</feature>
<accession>G0TT51</accession>
<feature type="transmembrane region" description="Helical" evidence="5">
    <location>
        <begin position="290"/>
        <end position="310"/>
    </location>
</feature>
<name>G0TT51_TRYVY</name>